<organism evidence="8 9">
    <name type="scientific">Anaerotignum lactatifermentans</name>
    <dbReference type="NCBI Taxonomy" id="160404"/>
    <lineage>
        <taxon>Bacteria</taxon>
        <taxon>Bacillati</taxon>
        <taxon>Bacillota</taxon>
        <taxon>Clostridia</taxon>
        <taxon>Lachnospirales</taxon>
        <taxon>Anaerotignaceae</taxon>
        <taxon>Anaerotignum</taxon>
    </lineage>
</organism>
<keyword evidence="3 6" id="KW-0812">Transmembrane</keyword>
<dbReference type="EMBL" id="JACSNV010000012">
    <property type="protein sequence ID" value="MBM6878355.1"/>
    <property type="molecule type" value="Genomic_DNA"/>
</dbReference>
<comment type="subcellular location">
    <subcellularLocation>
        <location evidence="1">Membrane</location>
        <topology evidence="1">Multi-pass membrane protein</topology>
    </subcellularLocation>
</comment>
<comment type="similarity">
    <text evidence="6">Belongs to the sodium:neurotransmitter symporter (SNF) (TC 2.A.22) family.</text>
</comment>
<feature type="transmembrane region" description="Helical" evidence="7">
    <location>
        <begin position="177"/>
        <end position="201"/>
    </location>
</feature>
<protein>
    <recommendedName>
        <fullName evidence="6">Transporter</fullName>
    </recommendedName>
</protein>
<keyword evidence="4 7" id="KW-1133">Transmembrane helix</keyword>
<dbReference type="PRINTS" id="PR00176">
    <property type="entry name" value="NANEUSMPORT"/>
</dbReference>
<evidence type="ECO:0000256" key="3">
    <source>
        <dbReference type="ARBA" id="ARBA00022692"/>
    </source>
</evidence>
<name>A0ABS2GBD4_9FIRM</name>
<evidence type="ECO:0000256" key="7">
    <source>
        <dbReference type="SAM" id="Phobius"/>
    </source>
</evidence>
<evidence type="ECO:0000313" key="8">
    <source>
        <dbReference type="EMBL" id="MBM6878355.1"/>
    </source>
</evidence>
<dbReference type="PANTHER" id="PTHR42948:SF1">
    <property type="entry name" value="TRANSPORTER"/>
    <property type="match status" value="1"/>
</dbReference>
<dbReference type="PROSITE" id="PS50267">
    <property type="entry name" value="NA_NEUROTRAN_SYMP_3"/>
    <property type="match status" value="1"/>
</dbReference>
<dbReference type="SUPFAM" id="SSF161070">
    <property type="entry name" value="SNF-like"/>
    <property type="match status" value="1"/>
</dbReference>
<feature type="transmembrane region" description="Helical" evidence="7">
    <location>
        <begin position="439"/>
        <end position="460"/>
    </location>
</feature>
<feature type="transmembrane region" description="Helical" evidence="7">
    <location>
        <begin position="146"/>
        <end position="165"/>
    </location>
</feature>
<evidence type="ECO:0000256" key="5">
    <source>
        <dbReference type="ARBA" id="ARBA00023136"/>
    </source>
</evidence>
<evidence type="ECO:0000256" key="4">
    <source>
        <dbReference type="ARBA" id="ARBA00022989"/>
    </source>
</evidence>
<keyword evidence="2 6" id="KW-0813">Transport</keyword>
<sequence>MSQQVKQEGFSSKFAHIMTLAGFCIGISNMWKFPYMVGANGGGIFLLIYLVCAVLVGLPLFILEQQLGRSAGLAGGPGMAKLSKGNKFWTASAGWLGLITVMLIGCYFWTIMGWNVGYIFKTASGSLYGLGTDTAAVAGEFSSFSGSWGCVAGSILCAVVAWFMLNTGFKTGVEKLCSVALPTLIVLLIGLAIYSNMLPGANAGLKWYLTPTLEGVDIGNAFQAAVVQVFFSVGVGMACAFVYGSYMAKTDNLMQDSVLAVTCDTFVAFMSGMVVTPALFAFGIEPSAGPGLIFISLPQMFNAMGNIPGRIFGTLYLIAVFLACLTSIVAVMEAGVANFGQRFGWSRRKASTLVVLFTAGVSVLVTRNMATEGALAGMTFLGNFGLFDTLDCLASGFGLTLGALFMLLFVVISYGYKNFMDEANEGATGGLRLRPWMKWYYTIPLPILLLITTYCIIRMYF</sequence>
<feature type="transmembrane region" description="Helical" evidence="7">
    <location>
        <begin position="43"/>
        <end position="63"/>
    </location>
</feature>
<gene>
    <name evidence="8" type="ORF">H9X83_09325</name>
</gene>
<dbReference type="PROSITE" id="PS00610">
    <property type="entry name" value="NA_NEUROTRAN_SYMP_1"/>
    <property type="match status" value="1"/>
</dbReference>
<feature type="transmembrane region" description="Helical" evidence="7">
    <location>
        <begin position="221"/>
        <end position="246"/>
    </location>
</feature>
<feature type="transmembrane region" description="Helical" evidence="7">
    <location>
        <begin position="311"/>
        <end position="332"/>
    </location>
</feature>
<keyword evidence="9" id="KW-1185">Reference proteome</keyword>
<feature type="transmembrane region" description="Helical" evidence="7">
    <location>
        <begin position="353"/>
        <end position="381"/>
    </location>
</feature>
<feature type="transmembrane region" description="Helical" evidence="7">
    <location>
        <begin position="393"/>
        <end position="416"/>
    </location>
</feature>
<evidence type="ECO:0000256" key="2">
    <source>
        <dbReference type="ARBA" id="ARBA00022448"/>
    </source>
</evidence>
<evidence type="ECO:0000256" key="6">
    <source>
        <dbReference type="RuleBase" id="RU003732"/>
    </source>
</evidence>
<keyword evidence="6" id="KW-0769">Symport</keyword>
<feature type="transmembrane region" description="Helical" evidence="7">
    <location>
        <begin position="12"/>
        <end position="31"/>
    </location>
</feature>
<dbReference type="InterPro" id="IPR047218">
    <property type="entry name" value="YocR/YhdH-like"/>
</dbReference>
<dbReference type="PANTHER" id="PTHR42948">
    <property type="entry name" value="TRANSPORTER"/>
    <property type="match status" value="1"/>
</dbReference>
<dbReference type="InterPro" id="IPR037272">
    <property type="entry name" value="SNS_sf"/>
</dbReference>
<evidence type="ECO:0000313" key="9">
    <source>
        <dbReference type="Proteomes" id="UP000729290"/>
    </source>
</evidence>
<accession>A0ABS2GBD4</accession>
<dbReference type="CDD" id="cd10336">
    <property type="entry name" value="SLC6sbd_Tyt1-Like"/>
    <property type="match status" value="1"/>
</dbReference>
<keyword evidence="5 7" id="KW-0472">Membrane</keyword>
<dbReference type="InterPro" id="IPR000175">
    <property type="entry name" value="Na/ntran_symport"/>
</dbReference>
<feature type="transmembrane region" description="Helical" evidence="7">
    <location>
        <begin position="258"/>
        <end position="284"/>
    </location>
</feature>
<reference evidence="8 9" key="1">
    <citation type="journal article" date="2021" name="Sci. Rep.">
        <title>The distribution of antibiotic resistance genes in chicken gut microbiota commensals.</title>
        <authorList>
            <person name="Juricova H."/>
            <person name="Matiasovicova J."/>
            <person name="Kubasova T."/>
            <person name="Cejkova D."/>
            <person name="Rychlik I."/>
        </authorList>
    </citation>
    <scope>NUCLEOTIDE SEQUENCE [LARGE SCALE GENOMIC DNA]</scope>
    <source>
        <strain evidence="8 9">An431b</strain>
    </source>
</reference>
<feature type="transmembrane region" description="Helical" evidence="7">
    <location>
        <begin position="88"/>
        <end position="110"/>
    </location>
</feature>
<proteinExistence type="inferred from homology"/>
<evidence type="ECO:0000256" key="1">
    <source>
        <dbReference type="ARBA" id="ARBA00004141"/>
    </source>
</evidence>
<comment type="caution">
    <text evidence="8">The sequence shown here is derived from an EMBL/GenBank/DDBJ whole genome shotgun (WGS) entry which is preliminary data.</text>
</comment>
<dbReference type="Proteomes" id="UP000729290">
    <property type="component" value="Unassembled WGS sequence"/>
</dbReference>
<dbReference type="Pfam" id="PF00209">
    <property type="entry name" value="SNF"/>
    <property type="match status" value="2"/>
</dbReference>
<dbReference type="RefSeq" id="WP_205134106.1">
    <property type="nucleotide sequence ID" value="NZ_JACSNT010000012.1"/>
</dbReference>
<dbReference type="NCBIfam" id="NF037979">
    <property type="entry name" value="Na_transp"/>
    <property type="match status" value="1"/>
</dbReference>